<sequence length="370" mass="40779">MPAFPAPHFFGSNRRFSAIYEPGQGGTTSSLAEMLWRRHGAQDNENSAREEKMKKVTLLTGTAALMAALSAPAFAQTEIAAGADATGVSEINDRITDVEDAVQDDFDRDADDARFGNPNRREGLFGSVALTYAGSTGNDENQDFSLAGRVSSNQGPWQQSVGMLIEFGEDDQGNKDQEEVSTIYDGAYYFNDRFYAFVLGRFSIDGLANDDPDYPGQPVEEIEEKLSDFARDGFIGVGPGYRIINTDTAAWRVQAGIGYRYTQTGAQKSGYRQLDDGSYVRDDSVDSSDSGLGYIVSSRVYYRVNDMVFITNDTDYLSSEDSDDVITNQFGVNFKMSDALATRISYTTEYQENRQIRTDNTLGVSVVYGF</sequence>
<comment type="caution">
    <text evidence="1">The sequence shown here is derived from an EMBL/GenBank/DDBJ whole genome shotgun (WGS) entry which is preliminary data.</text>
</comment>
<accession>A0ABT4J583</accession>
<evidence type="ECO:0000313" key="2">
    <source>
        <dbReference type="Proteomes" id="UP001149822"/>
    </source>
</evidence>
<dbReference type="RefSeq" id="WP_268942268.1">
    <property type="nucleotide sequence ID" value="NZ_JAPTYD010000014.1"/>
</dbReference>
<organism evidence="1 2">
    <name type="scientific">Paracoccus benzoatiresistens</name>
    <dbReference type="NCBI Taxonomy" id="2997341"/>
    <lineage>
        <taxon>Bacteria</taxon>
        <taxon>Pseudomonadati</taxon>
        <taxon>Pseudomonadota</taxon>
        <taxon>Alphaproteobacteria</taxon>
        <taxon>Rhodobacterales</taxon>
        <taxon>Paracoccaceae</taxon>
        <taxon>Paracoccus</taxon>
    </lineage>
</organism>
<proteinExistence type="predicted"/>
<protein>
    <submittedName>
        <fullName evidence="1">DUF481 domain-containing protein</fullName>
    </submittedName>
</protein>
<keyword evidence="2" id="KW-1185">Reference proteome</keyword>
<dbReference type="EMBL" id="JAPTYD010000014">
    <property type="protein sequence ID" value="MCZ0962248.1"/>
    <property type="molecule type" value="Genomic_DNA"/>
</dbReference>
<gene>
    <name evidence="1" type="ORF">OU682_11515</name>
</gene>
<reference evidence="1" key="1">
    <citation type="submission" date="2022-12" db="EMBL/GenBank/DDBJ databases">
        <title>Paracoccus sp. EF6 isolated from a lake water.</title>
        <authorList>
            <person name="Liu H."/>
        </authorList>
    </citation>
    <scope>NUCLEOTIDE SEQUENCE</scope>
    <source>
        <strain evidence="1">EF6</strain>
    </source>
</reference>
<dbReference type="Proteomes" id="UP001149822">
    <property type="component" value="Unassembled WGS sequence"/>
</dbReference>
<evidence type="ECO:0000313" key="1">
    <source>
        <dbReference type="EMBL" id="MCZ0962248.1"/>
    </source>
</evidence>
<dbReference type="Pfam" id="PF04338">
    <property type="entry name" value="DUF481"/>
    <property type="match status" value="1"/>
</dbReference>
<name>A0ABT4J583_9RHOB</name>
<dbReference type="InterPro" id="IPR007433">
    <property type="entry name" value="DUF481"/>
</dbReference>